<dbReference type="AlphaFoldDB" id="A0AAF0ENY5"/>
<proteinExistence type="predicted"/>
<feature type="region of interest" description="Disordered" evidence="1">
    <location>
        <begin position="123"/>
        <end position="159"/>
    </location>
</feature>
<evidence type="ECO:0000313" key="4">
    <source>
        <dbReference type="Proteomes" id="UP001213623"/>
    </source>
</evidence>
<dbReference type="InterPro" id="IPR024325">
    <property type="entry name" value="DUF3835"/>
</dbReference>
<feature type="region of interest" description="Disordered" evidence="1">
    <location>
        <begin position="536"/>
        <end position="569"/>
    </location>
</feature>
<feature type="compositionally biased region" description="Basic and acidic residues" evidence="1">
    <location>
        <begin position="336"/>
        <end position="345"/>
    </location>
</feature>
<feature type="compositionally biased region" description="Basic and acidic residues" evidence="1">
    <location>
        <begin position="311"/>
        <end position="322"/>
    </location>
</feature>
<evidence type="ECO:0000259" key="2">
    <source>
        <dbReference type="Pfam" id="PF12927"/>
    </source>
</evidence>
<protein>
    <recommendedName>
        <fullName evidence="2">DUF3835 domain-containing protein</fullName>
    </recommendedName>
</protein>
<gene>
    <name evidence="3" type="ORF">MNAN1_003112</name>
</gene>
<feature type="region of interest" description="Disordered" evidence="1">
    <location>
        <begin position="208"/>
        <end position="230"/>
    </location>
</feature>
<name>A0AAF0ENY5_9BASI</name>
<feature type="region of interest" description="Disordered" evidence="1">
    <location>
        <begin position="290"/>
        <end position="515"/>
    </location>
</feature>
<evidence type="ECO:0000313" key="3">
    <source>
        <dbReference type="EMBL" id="WFD28106.1"/>
    </source>
</evidence>
<dbReference type="Pfam" id="PF12927">
    <property type="entry name" value="DUF3835"/>
    <property type="match status" value="1"/>
</dbReference>
<dbReference type="Proteomes" id="UP001213623">
    <property type="component" value="Chromosome 5"/>
</dbReference>
<organism evidence="3 4">
    <name type="scientific">Malassezia nana</name>
    <dbReference type="NCBI Taxonomy" id="180528"/>
    <lineage>
        <taxon>Eukaryota</taxon>
        <taxon>Fungi</taxon>
        <taxon>Dikarya</taxon>
        <taxon>Basidiomycota</taxon>
        <taxon>Ustilaginomycotina</taxon>
        <taxon>Malasseziomycetes</taxon>
        <taxon>Malasseziales</taxon>
        <taxon>Malasseziaceae</taxon>
        <taxon>Malassezia</taxon>
    </lineage>
</organism>
<feature type="region of interest" description="Disordered" evidence="1">
    <location>
        <begin position="613"/>
        <end position="634"/>
    </location>
</feature>
<reference evidence="3" key="1">
    <citation type="submission" date="2023-03" db="EMBL/GenBank/DDBJ databases">
        <title>Mating type loci evolution in Malassezia.</title>
        <authorList>
            <person name="Coelho M.A."/>
        </authorList>
    </citation>
    <scope>NUCLEOTIDE SEQUENCE</scope>
    <source>
        <strain evidence="3">CBS 9557</strain>
    </source>
</reference>
<evidence type="ECO:0000256" key="1">
    <source>
        <dbReference type="SAM" id="MobiDB-lite"/>
    </source>
</evidence>
<keyword evidence="4" id="KW-1185">Reference proteome</keyword>
<feature type="compositionally biased region" description="Low complexity" evidence="1">
    <location>
        <begin position="295"/>
        <end position="306"/>
    </location>
</feature>
<feature type="compositionally biased region" description="Acidic residues" evidence="1">
    <location>
        <begin position="436"/>
        <end position="453"/>
    </location>
</feature>
<feature type="compositionally biased region" description="Acidic residues" evidence="1">
    <location>
        <begin position="460"/>
        <end position="502"/>
    </location>
</feature>
<accession>A0AAF0ENY5</accession>
<feature type="compositionally biased region" description="Low complexity" evidence="1">
    <location>
        <begin position="397"/>
        <end position="411"/>
    </location>
</feature>
<feature type="domain" description="DUF3835" evidence="2">
    <location>
        <begin position="506"/>
        <end position="578"/>
    </location>
</feature>
<sequence>MVSEADEATAVHPDVVAAARALLTRIRHLQALQAEPLPWDLRELHVDDRTALMHATSEPSEAQAALAAHIAALKKQMAEYKAQFGAQVREAYASSMRDALGQAEAGQDPAFNEEGLPFVDPLEMLPDSPPETPQLSASAPRPTSNVLGRAPGQVVPFDPTMEGEERHRWMASILDKLEKEEDAEELKEDHQDAPKFAGLRRGFLQAPKQEPPKKQVRFVESSESSDDEAMDEVEQMPRALKAPPGMDPEDAGVQEEAARIVDLLGPEVIRGHPNAERIFAEMEAAQPQMVQKAVSAPPSSAPAKPAIGETVVERTADADTRRTPSAGRKVSAFKQRQLDKQRQAQDAENDSPKPPLAPSISQGVSAIERAGRMDDSLSASRVHAGLPPQVPHARPTKAYAAKLQQRAAEAASQVPEEPQVEAPGRRVRFNEPEVYPMDENEGETMDNEGEEEPSDHVPGDIDDDDEFHQEPDDDDESMPDDTWTSEDEMLWDSDEEYGPEDLEALKPSMDENPHDSFWTEELAREYAEAKARLAMSSASKVPRNEASDNQEAYGIAPLDASVTETERPRVSRFKAARMAGESVPDSNGDMAHELHAAQGPTPVMVLPTLAPVRFPRSTDGNERAVDLDGESDEDDERLHALMRARLSMQGSAPKDAR</sequence>
<feature type="compositionally biased region" description="Polar residues" evidence="1">
    <location>
        <begin position="133"/>
        <end position="146"/>
    </location>
</feature>
<dbReference type="EMBL" id="CP119896">
    <property type="protein sequence ID" value="WFD28106.1"/>
    <property type="molecule type" value="Genomic_DNA"/>
</dbReference>